<keyword evidence="2" id="KW-1185">Reference proteome</keyword>
<dbReference type="RefSeq" id="WP_271165817.1">
    <property type="nucleotide sequence ID" value="NZ_BSFD01000010.1"/>
</dbReference>
<accession>A0ABQ5T9Y8</accession>
<gene>
    <name evidence="1" type="ORF">GCM10017620_26000</name>
</gene>
<dbReference type="EMBL" id="BSFD01000010">
    <property type="protein sequence ID" value="GLK49627.1"/>
    <property type="molecule type" value="Genomic_DNA"/>
</dbReference>
<comment type="caution">
    <text evidence="1">The sequence shown here is derived from an EMBL/GenBank/DDBJ whole genome shotgun (WGS) entry which is preliminary data.</text>
</comment>
<dbReference type="Pfam" id="PF05125">
    <property type="entry name" value="Phage_cap_P2"/>
    <property type="match status" value="1"/>
</dbReference>
<reference evidence="1" key="2">
    <citation type="submission" date="2023-01" db="EMBL/GenBank/DDBJ databases">
        <authorList>
            <person name="Sun Q."/>
            <person name="Evtushenko L."/>
        </authorList>
    </citation>
    <scope>NUCLEOTIDE SEQUENCE</scope>
    <source>
        <strain evidence="1">VKM B-1499</strain>
    </source>
</reference>
<evidence type="ECO:0000313" key="2">
    <source>
        <dbReference type="Proteomes" id="UP001143509"/>
    </source>
</evidence>
<dbReference type="Proteomes" id="UP001143509">
    <property type="component" value="Unassembled WGS sequence"/>
</dbReference>
<dbReference type="InterPro" id="IPR006441">
    <property type="entry name" value="Phage_P2_GpN"/>
</dbReference>
<organism evidence="1 2">
    <name type="scientific">Brevundimonas intermedia</name>
    <dbReference type="NCBI Taxonomy" id="74315"/>
    <lineage>
        <taxon>Bacteria</taxon>
        <taxon>Pseudomonadati</taxon>
        <taxon>Pseudomonadota</taxon>
        <taxon>Alphaproteobacteria</taxon>
        <taxon>Caulobacterales</taxon>
        <taxon>Caulobacteraceae</taxon>
        <taxon>Brevundimonas</taxon>
    </lineage>
</organism>
<dbReference type="NCBIfam" id="TIGR01551">
    <property type="entry name" value="major_capsid_P2"/>
    <property type="match status" value="1"/>
</dbReference>
<proteinExistence type="predicted"/>
<reference evidence="1" key="1">
    <citation type="journal article" date="2014" name="Int. J. Syst. Evol. Microbiol.">
        <title>Complete genome of a new Firmicutes species belonging to the dominant human colonic microbiota ('Ruminococcus bicirculans') reveals two chromosomes and a selective capacity to utilize plant glucans.</title>
        <authorList>
            <consortium name="NISC Comparative Sequencing Program"/>
            <person name="Wegmann U."/>
            <person name="Louis P."/>
            <person name="Goesmann A."/>
            <person name="Henrissat B."/>
            <person name="Duncan S.H."/>
            <person name="Flint H.J."/>
        </authorList>
    </citation>
    <scope>NUCLEOTIDE SEQUENCE</scope>
    <source>
        <strain evidence="1">VKM B-1499</strain>
    </source>
</reference>
<evidence type="ECO:0000313" key="1">
    <source>
        <dbReference type="EMBL" id="GLK49627.1"/>
    </source>
</evidence>
<name>A0ABQ5T9Y8_9CAUL</name>
<protein>
    <submittedName>
        <fullName evidence="1">Phage capsid protein</fullName>
    </submittedName>
</protein>
<sequence>MKTKTRLLYTTWLSRQADLNGVAESTVLGEKQFAVDPSVQQVLIDKQAESSAFLGMINVVPVDEQSGEKLGLGVAGTLAGRTDTNARDRETRDPTTLDADRFECKQTNFDTHVGYAKLDLWAKFKDFQLRMRNQTLQQQARDRIMIGWNGIIAAVQTDRVANPLLQDVNIGWLQQIRVNRPTHVFAEGATPDKIVVAPTGSDYRNLDALVYDAVAKFLPEWVQGDTELVAIVGSGLLHEKYFPMVDGEDKPTEKVAADILLSKKQLGGLQAVKVPFFPAGTILVTRLDNLSIYEQEGTRRKTIVDNAKRNRVETYESVNEAYVVENYDFALLIENIEVGVEDGE</sequence>